<dbReference type="EMBL" id="BCNV01000011">
    <property type="protein sequence ID" value="GAS85698.1"/>
    <property type="molecule type" value="Genomic_DNA"/>
</dbReference>
<dbReference type="AlphaFoldDB" id="A0A117I3Q2"/>
<keyword evidence="1" id="KW-0812">Transmembrane</keyword>
<keyword evidence="1" id="KW-1133">Transmembrane helix</keyword>
<evidence type="ECO:0000313" key="2">
    <source>
        <dbReference type="EMBL" id="GAS85698.1"/>
    </source>
</evidence>
<proteinExistence type="predicted"/>
<dbReference type="RefSeq" id="WP_062837994.1">
    <property type="nucleotide sequence ID" value="NZ_BCNV01000011.1"/>
</dbReference>
<name>A0A117I3Q2_PAEAM</name>
<evidence type="ECO:0000313" key="3">
    <source>
        <dbReference type="Proteomes" id="UP000069697"/>
    </source>
</evidence>
<protein>
    <submittedName>
        <fullName evidence="2">Uncharacterized protein</fullName>
    </submittedName>
</protein>
<evidence type="ECO:0000256" key="1">
    <source>
        <dbReference type="SAM" id="Phobius"/>
    </source>
</evidence>
<keyword evidence="1" id="KW-0472">Membrane</keyword>
<reference evidence="3" key="2">
    <citation type="submission" date="2016-01" db="EMBL/GenBank/DDBJ databases">
        <title>Draft Genome Sequence of Paenibacillus amylolyticus Heshi-A3 that Was Isolated from Fermented Rice Bran with Aging Salted Mackerel, Which Was Named Heshiko as Traditional Fermented Seafood in Japan.</title>
        <authorList>
            <person name="Akuzawa S."/>
            <person name="Nakagawa J."/>
            <person name="Kanekatsu T."/>
            <person name="Kubota E."/>
            <person name="Ohtake R."/>
            <person name="Suzuki T."/>
            <person name="Kanesaki Y."/>
        </authorList>
    </citation>
    <scope>NUCLEOTIDE SEQUENCE [LARGE SCALE GENOMIC DNA]</scope>
    <source>
        <strain evidence="3">Heshi-A3</strain>
    </source>
</reference>
<accession>A0A117I3Q2</accession>
<organism evidence="2 3">
    <name type="scientific">Paenibacillus amylolyticus</name>
    <dbReference type="NCBI Taxonomy" id="1451"/>
    <lineage>
        <taxon>Bacteria</taxon>
        <taxon>Bacillati</taxon>
        <taxon>Bacillota</taxon>
        <taxon>Bacilli</taxon>
        <taxon>Bacillales</taxon>
        <taxon>Paenibacillaceae</taxon>
        <taxon>Paenibacillus</taxon>
    </lineage>
</organism>
<sequence>MSKGLSLWFAFSSIILLAVTAITISYSGWLAALLFILSMGNIGWGFVIRAKKERQEVRSTASEPTS</sequence>
<dbReference type="Proteomes" id="UP000069697">
    <property type="component" value="Unassembled WGS sequence"/>
</dbReference>
<feature type="transmembrane region" description="Helical" evidence="1">
    <location>
        <begin position="30"/>
        <end position="48"/>
    </location>
</feature>
<reference evidence="2 3" key="1">
    <citation type="journal article" date="2016" name="Genome Announc.">
        <title>Draft Genome Sequence of Paenibacillus amylolyticus Heshi-A3, Isolated from Fermented Rice Bran in a Japanese Fermented Seafood Dish.</title>
        <authorList>
            <person name="Akuzawa S."/>
            <person name="Nagaoka J."/>
            <person name="Kanekatsu M."/>
            <person name="Kubota E."/>
            <person name="Ohtake R."/>
            <person name="Suzuki T."/>
            <person name="Kanesaki Y."/>
        </authorList>
    </citation>
    <scope>NUCLEOTIDE SEQUENCE [LARGE SCALE GENOMIC DNA]</scope>
    <source>
        <strain evidence="2 3">Heshi-A3</strain>
    </source>
</reference>
<gene>
    <name evidence="2" type="ORF">PAHA3_5832</name>
</gene>
<comment type="caution">
    <text evidence="2">The sequence shown here is derived from an EMBL/GenBank/DDBJ whole genome shotgun (WGS) entry which is preliminary data.</text>
</comment>